<organism evidence="1 2">
    <name type="scientific">Trifolium medium</name>
    <dbReference type="NCBI Taxonomy" id="97028"/>
    <lineage>
        <taxon>Eukaryota</taxon>
        <taxon>Viridiplantae</taxon>
        <taxon>Streptophyta</taxon>
        <taxon>Embryophyta</taxon>
        <taxon>Tracheophyta</taxon>
        <taxon>Spermatophyta</taxon>
        <taxon>Magnoliopsida</taxon>
        <taxon>eudicotyledons</taxon>
        <taxon>Gunneridae</taxon>
        <taxon>Pentapetalae</taxon>
        <taxon>rosids</taxon>
        <taxon>fabids</taxon>
        <taxon>Fabales</taxon>
        <taxon>Fabaceae</taxon>
        <taxon>Papilionoideae</taxon>
        <taxon>50 kb inversion clade</taxon>
        <taxon>NPAAA clade</taxon>
        <taxon>Hologalegina</taxon>
        <taxon>IRL clade</taxon>
        <taxon>Trifolieae</taxon>
        <taxon>Trifolium</taxon>
    </lineage>
</organism>
<dbReference type="AlphaFoldDB" id="A0A392TWX5"/>
<keyword evidence="2" id="KW-1185">Reference proteome</keyword>
<name>A0A392TWX5_9FABA</name>
<comment type="caution">
    <text evidence="1">The sequence shown here is derived from an EMBL/GenBank/DDBJ whole genome shotgun (WGS) entry which is preliminary data.</text>
</comment>
<evidence type="ECO:0000313" key="2">
    <source>
        <dbReference type="Proteomes" id="UP000265520"/>
    </source>
</evidence>
<dbReference type="PANTHER" id="PTHR31579">
    <property type="entry name" value="OS03G0796600 PROTEIN"/>
    <property type="match status" value="1"/>
</dbReference>
<reference evidence="1 2" key="1">
    <citation type="journal article" date="2018" name="Front. Plant Sci.">
        <title>Red Clover (Trifolium pratense) and Zigzag Clover (T. medium) - A Picture of Genomic Similarities and Differences.</title>
        <authorList>
            <person name="Dluhosova J."/>
            <person name="Istvanek J."/>
            <person name="Nedelnik J."/>
            <person name="Repkova J."/>
        </authorList>
    </citation>
    <scope>NUCLEOTIDE SEQUENCE [LARGE SCALE GENOMIC DNA]</scope>
    <source>
        <strain evidence="2">cv. 10/8</strain>
        <tissue evidence="1">Leaf</tissue>
    </source>
</reference>
<dbReference type="EMBL" id="LXQA010671455">
    <property type="protein sequence ID" value="MCI65204.1"/>
    <property type="molecule type" value="Genomic_DNA"/>
</dbReference>
<feature type="non-terminal residue" evidence="1">
    <location>
        <position position="63"/>
    </location>
</feature>
<dbReference type="InterPro" id="IPR006502">
    <property type="entry name" value="PDDEXK-like"/>
</dbReference>
<proteinExistence type="predicted"/>
<protein>
    <submittedName>
        <fullName evidence="1">Uncharacterized protein</fullName>
    </submittedName>
</protein>
<dbReference type="Pfam" id="PF04720">
    <property type="entry name" value="PDDEXK_6"/>
    <property type="match status" value="1"/>
</dbReference>
<evidence type="ECO:0000313" key="1">
    <source>
        <dbReference type="EMBL" id="MCI65204.1"/>
    </source>
</evidence>
<dbReference type="PANTHER" id="PTHR31579:SF84">
    <property type="entry name" value="F21O3.6 PROTEIN"/>
    <property type="match status" value="1"/>
</dbReference>
<dbReference type="Proteomes" id="UP000265520">
    <property type="component" value="Unassembled WGS sequence"/>
</dbReference>
<sequence length="63" mass="7200">MLQSHVSEAAVKFAFLKKQNVSFYNRNVMSFLREKGYNAAICKTRWWDSSGGLTAGNHEFIDV</sequence>
<accession>A0A392TWX5</accession>